<accession>A0A152A2K0</accession>
<dbReference type="OrthoDB" id="17391at2759"/>
<feature type="region of interest" description="Disordered" evidence="5">
    <location>
        <begin position="1"/>
        <end position="102"/>
    </location>
</feature>
<dbReference type="Pfam" id="PF08801">
    <property type="entry name" value="Nucleoporin_N"/>
    <property type="match status" value="1"/>
</dbReference>
<evidence type="ECO:0000313" key="9">
    <source>
        <dbReference type="Proteomes" id="UP000076078"/>
    </source>
</evidence>
<feature type="region of interest" description="Disordered" evidence="5">
    <location>
        <begin position="493"/>
        <end position="519"/>
    </location>
</feature>
<dbReference type="GO" id="GO:0006606">
    <property type="term" value="P:protein import into nucleus"/>
    <property type="evidence" value="ECO:0007669"/>
    <property type="project" value="TreeGrafter"/>
</dbReference>
<evidence type="ECO:0000256" key="1">
    <source>
        <dbReference type="ARBA" id="ARBA00004123"/>
    </source>
</evidence>
<dbReference type="InterPro" id="IPR014908">
    <property type="entry name" value="Nucleoporin_Nup133/Nup155_N"/>
</dbReference>
<dbReference type="SUPFAM" id="SSF81995">
    <property type="entry name" value="beta-sandwich domain of Sec23/24"/>
    <property type="match status" value="1"/>
</dbReference>
<name>A0A152A2K0_TIELA</name>
<protein>
    <submittedName>
        <fullName evidence="8">Nucleoporin</fullName>
    </submittedName>
</protein>
<comment type="subcellular location">
    <subcellularLocation>
        <location evidence="1">Nucleus</location>
    </subcellularLocation>
</comment>
<keyword evidence="9" id="KW-1185">Reference proteome</keyword>
<dbReference type="PANTHER" id="PTHR10350:SF6">
    <property type="entry name" value="NUCLEAR PORE COMPLEX PROTEIN NUP155"/>
    <property type="match status" value="1"/>
</dbReference>
<evidence type="ECO:0000256" key="2">
    <source>
        <dbReference type="ARBA" id="ARBA00007373"/>
    </source>
</evidence>
<feature type="compositionally biased region" description="Low complexity" evidence="5">
    <location>
        <begin position="127"/>
        <end position="188"/>
    </location>
</feature>
<evidence type="ECO:0000313" key="8">
    <source>
        <dbReference type="EMBL" id="KYR00482.1"/>
    </source>
</evidence>
<dbReference type="GO" id="GO:0000972">
    <property type="term" value="P:transcription-dependent tethering of RNA polymerase II gene DNA at nuclear periphery"/>
    <property type="evidence" value="ECO:0007669"/>
    <property type="project" value="TreeGrafter"/>
</dbReference>
<dbReference type="FunCoup" id="A0A152A2K0">
    <property type="interactions" value="1080"/>
</dbReference>
<dbReference type="STRING" id="361077.A0A152A2K0"/>
<proteinExistence type="inferred from homology"/>
<gene>
    <name evidence="8" type="ORF">DLAC_02488</name>
</gene>
<dbReference type="InterPro" id="IPR007187">
    <property type="entry name" value="Nucleoporin_Nup133/Nup155_C"/>
</dbReference>
<evidence type="ECO:0000256" key="4">
    <source>
        <dbReference type="ARBA" id="ARBA00023242"/>
    </source>
</evidence>
<dbReference type="OMA" id="SWAPFQK"/>
<dbReference type="EMBL" id="LODT01000013">
    <property type="protein sequence ID" value="KYR00482.1"/>
    <property type="molecule type" value="Genomic_DNA"/>
</dbReference>
<dbReference type="Gene3D" id="1.20.120.1880">
    <property type="entry name" value="Nucleoporin, helical C-terminal domain"/>
    <property type="match status" value="1"/>
</dbReference>
<dbReference type="InParanoid" id="A0A152A2K0"/>
<evidence type="ECO:0000256" key="5">
    <source>
        <dbReference type="SAM" id="MobiDB-lite"/>
    </source>
</evidence>
<evidence type="ECO:0000256" key="3">
    <source>
        <dbReference type="ARBA" id="ARBA00022448"/>
    </source>
</evidence>
<feature type="compositionally biased region" description="Polar residues" evidence="5">
    <location>
        <begin position="1"/>
        <end position="13"/>
    </location>
</feature>
<keyword evidence="4" id="KW-0539">Nucleus</keyword>
<feature type="region of interest" description="Disordered" evidence="5">
    <location>
        <begin position="114"/>
        <end position="189"/>
    </location>
</feature>
<keyword evidence="3" id="KW-0813">Transport</keyword>
<sequence length="1523" mass="175330">MNQFSYTQSPSPVQQNYPQQLNFQQNLRQQQVQYQQQQGQGQTSTASQYGTSLSTSSQYPQQSQGGYSTSSQFQPIQSQAQQQTNSSTTFSSSHMYPTTPQQSVYPQNIMNQQPQMYPNLSTQDTINPQQGGPNPQPFQPLQQQGQQQPQQPQQGQIQLQDLNIQQPQQPQQGQLQPQQQQQQQQQQNEGNFENFNKEAEIQKLLEISIGNIKHSLQNELKSPMPTVRKLDPSQNYNDSHSISTMTIDKMIAFPAEITQRLVSTPTVSALFGIYPEITRIWLVIDNVMYLWNYISGKFTRFNISHVVNQTLLMAPKKDVFSPQVQKMIVFCTFAEIFLNPILFSDEDQECEITLGLSIPTDGISITAIVGTKDGRIYFAGDGYIYEIEYSRNSLSYLRDQKIRKTNRTSSLMSSLWQKKKPEILQLVYDEVKNYLYALSADNKVTCYQVQGTAFTELFVFEPVRDWNSLDSRLQYTQGQQQLQFQQQQMQFQQQQQQRPNNIQQQQQQQQLPPNQQAPQQKIKVDALSVHLTPDDNSYDFMVVLTNGTRMYFNVQSSITSGGGSGSSQYIYLRIPPNSMLGSTSAITSSFYSKGVFLTSAQYDDTQDRVTGVTLFNLSQIKKTFEPSTVTHNENDNFCEKPNFFSVSGRIIEIKEEVNPSYNNLQVPYYYDLMVEHTTSPRRFLLLTSHGLHIVTKLRYVDILENLIADNRDVTPFINEIGQTIGLSLFIELYCQNPKSTILAKEHVGGMLLPKTISSRVADITLAYINRNAGQARPASTVNSGAGSGGIGYKVDNEQYAPSQLFTSLYSYTGRVLSIFWGQPLAHTNGQSRWTYNQLKTYQNHILSLLSFLEITSKVPPIAIPSSDLDIFLDLQQVSNEQQAFKKETRALIGLREVLLQIVQILNLFIIFQEDAVIKPDYFSIKNVSLSDYLFSDYVEDKHVVIKNLINSYLQKVVEYNHRVDIASNRLSQECPNFYRKEDKEYQNAKTYLAEAKKGINVQYNISLAIDILNRIAPHYEYEKVVAELKQLRQMPLITPLLLHFAKQLELTHPLISQKNLSQNDQNQQNQQNQQNSTLNTIIGKIEQKQMEIYAIIIQLLNDQSNIIQEEFEKEKRPKLDIGYTVAQVQAQQLIEQIIGYCLSADTDKKLLWAIYQWIITQNGQFKLMDLDFNSPYLVEFLRDKHPELCWKFLQKNNQNIDASQVLCHVLAESSRDIDKKIGYYRDSLMVLNDQQDTIQYQESKFLYFLATTQRSILTVLETMNNNRELESTINNLKEGLLGLTDLFEIAKNYLLHEHMLVIANYGNHDDTQFFKILWKIIIDDLIDNYHPAENFDGLSIIISEKIVKYGCSFYPNEISFPLQYIINYTEHRFYRFCTKIVDSQQYQTLKTDDIPRSDWLARSLHNAVKIDYWILVDIYKNIIEQQNSQLGNTNASNGDVSWKSASELNYIITVFLCLMESLINSTSTSYTERRLFASKQFRSTVNQFAEKLKAHQDTGGYNNYLSIKFQKVTSMLQALENSY</sequence>
<feature type="compositionally biased region" description="Polar residues" evidence="5">
    <location>
        <begin position="114"/>
        <end position="126"/>
    </location>
</feature>
<comment type="similarity">
    <text evidence="2">Belongs to the non-repetitive/WGA-negative nucleoporin family.</text>
</comment>
<dbReference type="GO" id="GO:0017056">
    <property type="term" value="F:structural constituent of nuclear pore"/>
    <property type="evidence" value="ECO:0007669"/>
    <property type="project" value="InterPro"/>
</dbReference>
<feature type="domain" description="Nucleoporin Nup133/Nup155-like N-terminal" evidence="7">
    <location>
        <begin position="247"/>
        <end position="693"/>
    </location>
</feature>
<dbReference type="InterPro" id="IPR004870">
    <property type="entry name" value="Nucleoporin_Nup155"/>
</dbReference>
<evidence type="ECO:0000259" key="7">
    <source>
        <dbReference type="Pfam" id="PF08801"/>
    </source>
</evidence>
<reference evidence="8 9" key="1">
    <citation type="submission" date="2015-12" db="EMBL/GenBank/DDBJ databases">
        <title>Dictyostelia acquired genes for synthesis and detection of signals that induce cell-type specialization by lateral gene transfer from prokaryotes.</title>
        <authorList>
            <person name="Gloeckner G."/>
            <person name="Schaap P."/>
        </authorList>
    </citation>
    <scope>NUCLEOTIDE SEQUENCE [LARGE SCALE GENOMIC DNA]</scope>
    <source>
        <strain evidence="8 9">TK</strain>
    </source>
</reference>
<organism evidence="8 9">
    <name type="scientific">Tieghemostelium lacteum</name>
    <name type="common">Slime mold</name>
    <name type="synonym">Dictyostelium lacteum</name>
    <dbReference type="NCBI Taxonomy" id="361077"/>
    <lineage>
        <taxon>Eukaryota</taxon>
        <taxon>Amoebozoa</taxon>
        <taxon>Evosea</taxon>
        <taxon>Eumycetozoa</taxon>
        <taxon>Dictyostelia</taxon>
        <taxon>Dictyosteliales</taxon>
        <taxon>Raperosteliaceae</taxon>
        <taxon>Tieghemostelium</taxon>
    </lineage>
</organism>
<dbReference type="GO" id="GO:0036228">
    <property type="term" value="P:protein localization to nuclear inner membrane"/>
    <property type="evidence" value="ECO:0007669"/>
    <property type="project" value="TreeGrafter"/>
</dbReference>
<feature type="compositionally biased region" description="Low complexity" evidence="5">
    <location>
        <begin position="14"/>
        <end position="93"/>
    </location>
</feature>
<dbReference type="GO" id="GO:0044611">
    <property type="term" value="C:nuclear pore inner ring"/>
    <property type="evidence" value="ECO:0007669"/>
    <property type="project" value="TreeGrafter"/>
</dbReference>
<dbReference type="PANTHER" id="PTHR10350">
    <property type="entry name" value="NUCLEAR PORE COMPLEX PROTEIN NUP155"/>
    <property type="match status" value="1"/>
</dbReference>
<dbReference type="Pfam" id="PF03177">
    <property type="entry name" value="Nucleoporin_C"/>
    <property type="match status" value="1"/>
</dbReference>
<feature type="domain" description="Nucleoporin Nup133/Nup155-like C-terminal" evidence="6">
    <location>
        <begin position="803"/>
        <end position="1494"/>
    </location>
</feature>
<dbReference type="Proteomes" id="UP000076078">
    <property type="component" value="Unassembled WGS sequence"/>
</dbReference>
<evidence type="ECO:0000259" key="6">
    <source>
        <dbReference type="Pfam" id="PF03177"/>
    </source>
</evidence>
<dbReference type="InterPro" id="IPR042538">
    <property type="entry name" value="Nucleoporin_Nup155_C_3"/>
</dbReference>
<comment type="caution">
    <text evidence="8">The sequence shown here is derived from an EMBL/GenBank/DDBJ whole genome shotgun (WGS) entry which is preliminary data.</text>
</comment>
<dbReference type="GO" id="GO:0006405">
    <property type="term" value="P:RNA export from nucleus"/>
    <property type="evidence" value="ECO:0007669"/>
    <property type="project" value="TreeGrafter"/>
</dbReference>
<dbReference type="Gene3D" id="1.20.58.1780">
    <property type="match status" value="1"/>
</dbReference>